<dbReference type="InterPro" id="IPR030960">
    <property type="entry name" value="DHQS/DOIS_N"/>
</dbReference>
<dbReference type="CDD" id="cd08195">
    <property type="entry name" value="DHQS"/>
    <property type="match status" value="1"/>
</dbReference>
<evidence type="ECO:0000313" key="13">
    <source>
        <dbReference type="EMBL" id="MDT7831721.1"/>
    </source>
</evidence>
<dbReference type="InterPro" id="IPR056179">
    <property type="entry name" value="DHQS_C"/>
</dbReference>
<comment type="function">
    <text evidence="3">Catalyzes the conversion of 3-deoxy-D-arabino-heptulosonate 7-phosphate (DAHP) to dehydroquinate (DHQ).</text>
</comment>
<dbReference type="PIRSF" id="PIRSF001455">
    <property type="entry name" value="DHQ_synth"/>
    <property type="match status" value="1"/>
</dbReference>
<keyword evidence="4" id="KW-0479">Metal-binding</keyword>
<dbReference type="Proteomes" id="UP001257277">
    <property type="component" value="Unassembled WGS sequence"/>
</dbReference>
<dbReference type="Pfam" id="PF24621">
    <property type="entry name" value="DHQS_C"/>
    <property type="match status" value="1"/>
</dbReference>
<evidence type="ECO:0000256" key="5">
    <source>
        <dbReference type="ARBA" id="ARBA00022741"/>
    </source>
</evidence>
<evidence type="ECO:0000256" key="10">
    <source>
        <dbReference type="NCBIfam" id="TIGR01357"/>
    </source>
</evidence>
<dbReference type="PANTHER" id="PTHR43622">
    <property type="entry name" value="3-DEHYDROQUINATE SYNTHASE"/>
    <property type="match status" value="1"/>
</dbReference>
<comment type="caution">
    <text evidence="13">The sequence shown here is derived from an EMBL/GenBank/DDBJ whole genome shotgun (WGS) entry which is preliminary data.</text>
</comment>
<sequence length="352" mass="39554">MQTIQASTYPVHFQKDSYKELSSLIKEKAYSSLFILVDENTMTHCYSKFIPFLDTDTRIEVIEIEPGEEFKNLQTSAGVWNALSELDADRKSLLITLGGGVITDLGGFIASTFKRGIDFVNIPTTLLSMVDASVGGKTGIDLGVLKNQIGLFSNPKMVIVDTDYLTTLSDREVRSGMAEIIKYGLTYDIKLLQEVKESKNHNFNDLVFKSIQIKNTVVLEDPKENGLRKILNFGHTIGHAIESYFLENPNKEKLTHGEAISIGMICECYISYQLLNLQNKKVDSAKELILSIFDKVQILAEDFDPIIALLKHDKKNVAGQVNFVLLNDFEDCQLDCKVPNDLIIESLEYYNS</sequence>
<evidence type="ECO:0000256" key="7">
    <source>
        <dbReference type="ARBA" id="ARBA00023027"/>
    </source>
</evidence>
<evidence type="ECO:0000259" key="12">
    <source>
        <dbReference type="Pfam" id="PF24621"/>
    </source>
</evidence>
<keyword evidence="7" id="KW-0520">NAD</keyword>
<feature type="domain" description="3-dehydroquinate synthase N-terminal" evidence="11">
    <location>
        <begin position="62"/>
        <end position="174"/>
    </location>
</feature>
<dbReference type="RefSeq" id="WP_349240977.1">
    <property type="nucleotide sequence ID" value="NZ_JAVTTO010000002.1"/>
</dbReference>
<dbReference type="InterPro" id="IPR016037">
    <property type="entry name" value="DHQ_synth_AroB"/>
</dbReference>
<evidence type="ECO:0000256" key="4">
    <source>
        <dbReference type="ARBA" id="ARBA00022723"/>
    </source>
</evidence>
<keyword evidence="14" id="KW-1185">Reference proteome</keyword>
<dbReference type="InterPro" id="IPR050071">
    <property type="entry name" value="Dehydroquinate_synthase"/>
</dbReference>
<comment type="cofactor">
    <cofactor evidence="2">
        <name>Co(2+)</name>
        <dbReference type="ChEBI" id="CHEBI:48828"/>
    </cofactor>
</comment>
<organism evidence="13 14">
    <name type="scientific">Asprobacillus argus</name>
    <dbReference type="NCBI Taxonomy" id="3076534"/>
    <lineage>
        <taxon>Bacteria</taxon>
        <taxon>Pseudomonadati</taxon>
        <taxon>Bacteroidota</taxon>
        <taxon>Flavobacteriia</taxon>
        <taxon>Flavobacteriales</taxon>
        <taxon>Flavobacteriaceae</taxon>
        <taxon>Asprobacillus</taxon>
    </lineage>
</organism>
<dbReference type="Gene3D" id="1.20.1090.10">
    <property type="entry name" value="Dehydroquinate synthase-like - alpha domain"/>
    <property type="match status" value="1"/>
</dbReference>
<dbReference type="InterPro" id="IPR030963">
    <property type="entry name" value="DHQ_synth_fam"/>
</dbReference>
<keyword evidence="5" id="KW-0547">Nucleotide-binding</keyword>
<accession>A0ABU3LEJ8</accession>
<keyword evidence="6" id="KW-0862">Zinc</keyword>
<dbReference type="NCBIfam" id="TIGR01357">
    <property type="entry name" value="aroB"/>
    <property type="match status" value="1"/>
</dbReference>
<name>A0ABU3LEJ8_9FLAO</name>
<dbReference type="EMBL" id="JAVTTO010000002">
    <property type="protein sequence ID" value="MDT7831721.1"/>
    <property type="molecule type" value="Genomic_DNA"/>
</dbReference>
<dbReference type="GO" id="GO:0003856">
    <property type="term" value="F:3-dehydroquinate synthase activity"/>
    <property type="evidence" value="ECO:0007669"/>
    <property type="project" value="UniProtKB-EC"/>
</dbReference>
<evidence type="ECO:0000313" key="14">
    <source>
        <dbReference type="Proteomes" id="UP001257277"/>
    </source>
</evidence>
<evidence type="ECO:0000256" key="6">
    <source>
        <dbReference type="ARBA" id="ARBA00022833"/>
    </source>
</evidence>
<protein>
    <recommendedName>
        <fullName evidence="10">3-dehydroquinate synthase</fullName>
        <ecNumber evidence="10">4.2.3.4</ecNumber>
    </recommendedName>
</protein>
<feature type="domain" description="3-dehydroquinate synthase C-terminal" evidence="12">
    <location>
        <begin position="176"/>
        <end position="316"/>
    </location>
</feature>
<reference evidence="13 14" key="1">
    <citation type="submission" date="2023-09" db="EMBL/GenBank/DDBJ databases">
        <title>Novel taxa isolated from Blanes Bay.</title>
        <authorList>
            <person name="Rey-Velasco X."/>
            <person name="Lucena T."/>
        </authorList>
    </citation>
    <scope>NUCLEOTIDE SEQUENCE [LARGE SCALE GENOMIC DNA]</scope>
    <source>
        <strain evidence="13 14">S356</strain>
    </source>
</reference>
<evidence type="ECO:0000256" key="3">
    <source>
        <dbReference type="ARBA" id="ARBA00003485"/>
    </source>
</evidence>
<evidence type="ECO:0000256" key="2">
    <source>
        <dbReference type="ARBA" id="ARBA00001941"/>
    </source>
</evidence>
<gene>
    <name evidence="13" type="primary">aroB</name>
    <name evidence="13" type="ORF">RQM59_04980</name>
</gene>
<dbReference type="Gene3D" id="3.40.50.1970">
    <property type="match status" value="1"/>
</dbReference>
<dbReference type="SUPFAM" id="SSF56796">
    <property type="entry name" value="Dehydroquinate synthase-like"/>
    <property type="match status" value="1"/>
</dbReference>
<dbReference type="EC" id="4.2.3.4" evidence="10"/>
<comment type="cofactor">
    <cofactor evidence="1">
        <name>NAD(+)</name>
        <dbReference type="ChEBI" id="CHEBI:57540"/>
    </cofactor>
</comment>
<keyword evidence="9" id="KW-0170">Cobalt</keyword>
<proteinExistence type="predicted"/>
<dbReference type="PANTHER" id="PTHR43622:SF1">
    <property type="entry name" value="3-DEHYDROQUINATE SYNTHASE"/>
    <property type="match status" value="1"/>
</dbReference>
<keyword evidence="8 13" id="KW-0456">Lyase</keyword>
<dbReference type="Pfam" id="PF01761">
    <property type="entry name" value="DHQ_synthase"/>
    <property type="match status" value="1"/>
</dbReference>
<evidence type="ECO:0000256" key="1">
    <source>
        <dbReference type="ARBA" id="ARBA00001911"/>
    </source>
</evidence>
<evidence type="ECO:0000256" key="8">
    <source>
        <dbReference type="ARBA" id="ARBA00023239"/>
    </source>
</evidence>
<evidence type="ECO:0000259" key="11">
    <source>
        <dbReference type="Pfam" id="PF01761"/>
    </source>
</evidence>
<evidence type="ECO:0000256" key="9">
    <source>
        <dbReference type="ARBA" id="ARBA00023285"/>
    </source>
</evidence>